<keyword evidence="7" id="KW-0762">Sugar transport</keyword>
<dbReference type="Gene3D" id="3.40.50.2300">
    <property type="match status" value="1"/>
</dbReference>
<evidence type="ECO:0000256" key="2">
    <source>
        <dbReference type="ARBA" id="ARBA00012802"/>
    </source>
</evidence>
<evidence type="ECO:0000313" key="21">
    <source>
        <dbReference type="Proteomes" id="UP000452141"/>
    </source>
</evidence>
<keyword evidence="13 17" id="KW-0472">Membrane</keyword>
<feature type="transmembrane region" description="Helical" evidence="17">
    <location>
        <begin position="56"/>
        <end position="82"/>
    </location>
</feature>
<feature type="transmembrane region" description="Helical" evidence="17">
    <location>
        <begin position="180"/>
        <end position="201"/>
    </location>
</feature>
<dbReference type="GO" id="GO:0016301">
    <property type="term" value="F:kinase activity"/>
    <property type="evidence" value="ECO:0007669"/>
    <property type="project" value="UniProtKB-KW"/>
</dbReference>
<keyword evidence="4" id="KW-0813">Transport</keyword>
<proteinExistence type="predicted"/>
<feature type="transmembrane region" description="Helical" evidence="17">
    <location>
        <begin position="103"/>
        <end position="123"/>
    </location>
</feature>
<dbReference type="PROSITE" id="PS51100">
    <property type="entry name" value="PTS_EIIB_TYPE_3"/>
    <property type="match status" value="1"/>
</dbReference>
<dbReference type="InterPro" id="IPR003352">
    <property type="entry name" value="PTS_EIIC"/>
</dbReference>
<evidence type="ECO:0000256" key="14">
    <source>
        <dbReference type="ARBA" id="ARBA00029639"/>
    </source>
</evidence>
<keyword evidence="5" id="KW-1003">Cell membrane</keyword>
<dbReference type="PANTHER" id="PTHR33989:SF8">
    <property type="entry name" value="PERMEASE IIC COMPONENT"/>
    <property type="match status" value="1"/>
</dbReference>
<reference evidence="20 21" key="1">
    <citation type="submission" date="2019-08" db="EMBL/GenBank/DDBJ databases">
        <title>In-depth cultivation of the pig gut microbiome towards novel bacterial diversity and tailored functional studies.</title>
        <authorList>
            <person name="Wylensek D."/>
            <person name="Hitch T.C.A."/>
            <person name="Clavel T."/>
        </authorList>
    </citation>
    <scope>NUCLEOTIDE SEQUENCE [LARGE SCALE GENOMIC DNA]</scope>
    <source>
        <strain evidence="20 21">WCA-470BD-2E</strain>
    </source>
</reference>
<evidence type="ECO:0000256" key="8">
    <source>
        <dbReference type="ARBA" id="ARBA00022679"/>
    </source>
</evidence>
<keyword evidence="9" id="KW-0598">Phosphotransferase system</keyword>
<gene>
    <name evidence="20" type="ORF">FYJ61_05575</name>
</gene>
<feature type="transmembrane region" description="Helical" evidence="17">
    <location>
        <begin position="341"/>
        <end position="359"/>
    </location>
</feature>
<feature type="transmembrane region" description="Helical" evidence="17">
    <location>
        <begin position="315"/>
        <end position="335"/>
    </location>
</feature>
<dbReference type="InterPro" id="IPR041713">
    <property type="entry name" value="PTS_IIB"/>
</dbReference>
<organism evidence="20 21">
    <name type="scientific">Lactobacillus equicursoris</name>
    <dbReference type="NCBI Taxonomy" id="420645"/>
    <lineage>
        <taxon>Bacteria</taxon>
        <taxon>Bacillati</taxon>
        <taxon>Bacillota</taxon>
        <taxon>Bacilli</taxon>
        <taxon>Lactobacillales</taxon>
        <taxon>Lactobacillaceae</taxon>
        <taxon>Lactobacillus</taxon>
    </lineage>
</organism>
<comment type="subcellular location">
    <subcellularLocation>
        <location evidence="1">Cell membrane</location>
        <topology evidence="1">Multi-pass membrane protein</topology>
    </subcellularLocation>
</comment>
<evidence type="ECO:0000256" key="5">
    <source>
        <dbReference type="ARBA" id="ARBA00022475"/>
    </source>
</evidence>
<feature type="transmembrane region" description="Helical" evidence="17">
    <location>
        <begin position="283"/>
        <end position="303"/>
    </location>
</feature>
<dbReference type="InterPro" id="IPR036095">
    <property type="entry name" value="PTS_EIIB-like_sf"/>
</dbReference>
<dbReference type="NCBIfam" id="TIGR00410">
    <property type="entry name" value="lacE"/>
    <property type="match status" value="1"/>
</dbReference>
<dbReference type="PANTHER" id="PTHR33989">
    <property type="match status" value="1"/>
</dbReference>
<feature type="transmembrane region" description="Helical" evidence="17">
    <location>
        <begin position="31"/>
        <end position="50"/>
    </location>
</feature>
<keyword evidence="6" id="KW-0597">Phosphoprotein</keyword>
<dbReference type="Pfam" id="PF02378">
    <property type="entry name" value="PTS_EIIC"/>
    <property type="match status" value="1"/>
</dbReference>
<evidence type="ECO:0000256" key="9">
    <source>
        <dbReference type="ARBA" id="ARBA00022683"/>
    </source>
</evidence>
<evidence type="ECO:0000259" key="18">
    <source>
        <dbReference type="PROSITE" id="PS51100"/>
    </source>
</evidence>
<evidence type="ECO:0000313" key="20">
    <source>
        <dbReference type="EMBL" id="MST79935.1"/>
    </source>
</evidence>
<evidence type="ECO:0000256" key="6">
    <source>
        <dbReference type="ARBA" id="ARBA00022553"/>
    </source>
</evidence>
<evidence type="ECO:0000259" key="19">
    <source>
        <dbReference type="PROSITE" id="PS51105"/>
    </source>
</evidence>
<evidence type="ECO:0000256" key="15">
    <source>
        <dbReference type="ARBA" id="ARBA00048444"/>
    </source>
</evidence>
<feature type="transmembrane region" description="Helical" evidence="17">
    <location>
        <begin position="366"/>
        <end position="384"/>
    </location>
</feature>
<keyword evidence="10 17" id="KW-0812">Transmembrane</keyword>
<dbReference type="GO" id="GO:1901264">
    <property type="term" value="P:carbohydrate derivative transport"/>
    <property type="evidence" value="ECO:0007669"/>
    <property type="project" value="TreeGrafter"/>
</dbReference>
<keyword evidence="12 17" id="KW-1133">Transmembrane helix</keyword>
<evidence type="ECO:0000256" key="12">
    <source>
        <dbReference type="ARBA" id="ARBA00022989"/>
    </source>
</evidence>
<name>A0A844FNX2_9LACO</name>
<accession>A0A844FNX2</accession>
<feature type="transmembrane region" description="Helical" evidence="17">
    <location>
        <begin position="222"/>
        <end position="239"/>
    </location>
</feature>
<feature type="domain" description="PTS EIIB type-3" evidence="18">
    <location>
        <begin position="476"/>
        <end position="579"/>
    </location>
</feature>
<dbReference type="InterPro" id="IPR013012">
    <property type="entry name" value="PTS_EIIB_3"/>
</dbReference>
<dbReference type="PROSITE" id="PS51105">
    <property type="entry name" value="PTS_EIIC_TYPE_3"/>
    <property type="match status" value="1"/>
</dbReference>
<feature type="transmembrane region" description="Helical" evidence="17">
    <location>
        <begin position="390"/>
        <end position="410"/>
    </location>
</feature>
<evidence type="ECO:0000256" key="17">
    <source>
        <dbReference type="SAM" id="Phobius"/>
    </source>
</evidence>
<dbReference type="SUPFAM" id="SSF52794">
    <property type="entry name" value="PTS system IIB component-like"/>
    <property type="match status" value="1"/>
</dbReference>
<sequence length="579" mass="62305">MHAFEAKMNKMKPAFAKFAANKYVSAIRDGFIAAMPIILFSSIFSLIAYVPNAWGFYWPTAVANALTVPYNFSMGMLSLFVAATCAKNLTDSLNVKLPKTNQINTISVIMSAEICFIIVAIVTNPKTGIDLTYMGTQGLVAAYLVGCIVPNIYKFCIVRNVRITMPDQVPQNIAQTFTDIFPMLFSVVVFWVLNLILQGAFHANLSQCIINLLSPIFHASDSYLGLALIAGAMAFFWFVGVQGPSIVAPAVSAIETTNVGLNTALMHAGQHASHVLAVNTQDYIMNMGGTGSTLVLAYIFLLLSKSAQNKAVGKASVIPVTFSVNEPILFGAPIIMNPVFFIPFVVTPMVNVMLFKFFVDVLKMNSFIATLPWTVPAPIGIVVGTGFAPLSFVFVILALILDVLIWLPFFRVYDNDVYAKEQAALAEEEAEKKAAATTVAAPAAAGSAVVTAAKNTETKKGDSAASADASKVLSKDTNVMVICAGGGTSGILSKALNKLAGERNLPLHSVARAYGQHMDVIDDMDLIILAPQMDSMKDNLQEVADKVGAKLVTTTGRQYIELTQNKDKAFNFVVDSLKK</sequence>
<evidence type="ECO:0000256" key="4">
    <source>
        <dbReference type="ARBA" id="ARBA00022448"/>
    </source>
</evidence>
<dbReference type="EMBL" id="VUMW01000013">
    <property type="protein sequence ID" value="MST79935.1"/>
    <property type="molecule type" value="Genomic_DNA"/>
</dbReference>
<evidence type="ECO:0000256" key="13">
    <source>
        <dbReference type="ARBA" id="ARBA00023136"/>
    </source>
</evidence>
<dbReference type="NCBIfam" id="TIGR00853">
    <property type="entry name" value="pts-lac"/>
    <property type="match status" value="1"/>
</dbReference>
<feature type="modified residue" description="Phosphocysteine; by EIIA" evidence="16">
    <location>
        <position position="483"/>
    </location>
</feature>
<dbReference type="InterPro" id="IPR051088">
    <property type="entry name" value="PTS_Sugar-EIIC/EIIB"/>
</dbReference>
<dbReference type="CDD" id="cd05565">
    <property type="entry name" value="PTS_IIB_lactose"/>
    <property type="match status" value="1"/>
</dbReference>
<evidence type="ECO:0000256" key="1">
    <source>
        <dbReference type="ARBA" id="ARBA00004651"/>
    </source>
</evidence>
<dbReference type="InterPro" id="IPR004501">
    <property type="entry name" value="PTS_EIIC_3"/>
</dbReference>
<dbReference type="AlphaFoldDB" id="A0A844FNX2"/>
<evidence type="ECO:0000256" key="7">
    <source>
        <dbReference type="ARBA" id="ARBA00022597"/>
    </source>
</evidence>
<dbReference type="GO" id="GO:0009401">
    <property type="term" value="P:phosphoenolpyruvate-dependent sugar phosphotransferase system"/>
    <property type="evidence" value="ECO:0007669"/>
    <property type="project" value="UniProtKB-KW"/>
</dbReference>
<evidence type="ECO:0000256" key="11">
    <source>
        <dbReference type="ARBA" id="ARBA00022777"/>
    </source>
</evidence>
<evidence type="ECO:0000256" key="3">
    <source>
        <dbReference type="ARBA" id="ARBA00020834"/>
    </source>
</evidence>
<comment type="catalytic activity">
    <reaction evidence="15">
        <text>lactose(out) + N(pros)-phospho-L-histidyl-[protein] = lactose 6-phosphate(in) + L-histidyl-[protein]</text>
        <dbReference type="Rhea" id="RHEA:42400"/>
        <dbReference type="Rhea" id="RHEA-COMP:9745"/>
        <dbReference type="Rhea" id="RHEA-COMP:9746"/>
        <dbReference type="ChEBI" id="CHEBI:17716"/>
        <dbReference type="ChEBI" id="CHEBI:29979"/>
        <dbReference type="ChEBI" id="CHEBI:64837"/>
        <dbReference type="ChEBI" id="CHEBI:79080"/>
        <dbReference type="EC" id="2.7.1.207"/>
    </reaction>
</comment>
<keyword evidence="8" id="KW-0808">Transferase</keyword>
<evidence type="ECO:0000256" key="16">
    <source>
        <dbReference type="PROSITE-ProRule" id="PRU00423"/>
    </source>
</evidence>
<dbReference type="InterPro" id="IPR003501">
    <property type="entry name" value="PTS_EIIB_2/3"/>
</dbReference>
<keyword evidence="11" id="KW-0418">Kinase</keyword>
<dbReference type="Proteomes" id="UP000452141">
    <property type="component" value="Unassembled WGS sequence"/>
</dbReference>
<evidence type="ECO:0000256" key="10">
    <source>
        <dbReference type="ARBA" id="ARBA00022692"/>
    </source>
</evidence>
<dbReference type="GO" id="GO:0008982">
    <property type="term" value="F:protein-N(PI)-phosphohistidine-sugar phosphotransferase activity"/>
    <property type="evidence" value="ECO:0007669"/>
    <property type="project" value="InterPro"/>
</dbReference>
<dbReference type="GO" id="GO:0005886">
    <property type="term" value="C:plasma membrane"/>
    <property type="evidence" value="ECO:0007669"/>
    <property type="project" value="UniProtKB-SubCell"/>
</dbReference>
<dbReference type="RefSeq" id="WP_154486895.1">
    <property type="nucleotide sequence ID" value="NZ_VUMW01000013.1"/>
</dbReference>
<dbReference type="Pfam" id="PF02302">
    <property type="entry name" value="PTS_IIB"/>
    <property type="match status" value="1"/>
</dbReference>
<dbReference type="EC" id="2.7.1.207" evidence="2"/>
<protein>
    <recommendedName>
        <fullName evidence="3">PTS system lactose-specific EIICB component</fullName>
        <ecNumber evidence="2">2.7.1.207</ecNumber>
    </recommendedName>
    <alternativeName>
        <fullName evidence="14">EIICB-Lac</fullName>
    </alternativeName>
</protein>
<comment type="caution">
    <text evidence="20">The sequence shown here is derived from an EMBL/GenBank/DDBJ whole genome shotgun (WGS) entry which is preliminary data.</text>
</comment>
<feature type="domain" description="PTS EIIC type-3" evidence="19">
    <location>
        <begin position="7"/>
        <end position="409"/>
    </location>
</feature>